<dbReference type="SUPFAM" id="SSF56281">
    <property type="entry name" value="Metallo-hydrolase/oxidoreductase"/>
    <property type="match status" value="1"/>
</dbReference>
<reference evidence="2 3" key="1">
    <citation type="submission" date="2019-09" db="EMBL/GenBank/DDBJ databases">
        <title>Serinicoccus pratensis sp. nov., isolated from meadow soil.</title>
        <authorList>
            <person name="Zhang W."/>
        </authorList>
    </citation>
    <scope>NUCLEOTIDE SEQUENCE [LARGE SCALE GENOMIC DNA]</scope>
    <source>
        <strain evidence="2 3">W204</strain>
    </source>
</reference>
<dbReference type="InterPro" id="IPR001279">
    <property type="entry name" value="Metallo-B-lactamas"/>
</dbReference>
<feature type="domain" description="Metallo-beta-lactamase" evidence="1">
    <location>
        <begin position="74"/>
        <end position="232"/>
    </location>
</feature>
<dbReference type="KEGG" id="serw:FY030_07485"/>
<gene>
    <name evidence="2" type="ORF">FY030_07485</name>
</gene>
<keyword evidence="2" id="KW-0378">Hydrolase</keyword>
<dbReference type="Proteomes" id="UP000326546">
    <property type="component" value="Chromosome"/>
</dbReference>
<dbReference type="EMBL" id="CP044427">
    <property type="protein sequence ID" value="QFG68579.1"/>
    <property type="molecule type" value="Genomic_DNA"/>
</dbReference>
<protein>
    <submittedName>
        <fullName evidence="2">Hydrolase</fullName>
    </submittedName>
</protein>
<dbReference type="PANTHER" id="PTHR36839:SF1">
    <property type="entry name" value="METALLO-BETA-LACTAMASE FAMILY PROTEIN (AFU_ORTHOLOGUE AFUA_5G12770)"/>
    <property type="match status" value="1"/>
</dbReference>
<dbReference type="SMART" id="SM00849">
    <property type="entry name" value="Lactamase_B"/>
    <property type="match status" value="1"/>
</dbReference>
<dbReference type="InterPro" id="IPR036866">
    <property type="entry name" value="RibonucZ/Hydroxyglut_hydro"/>
</dbReference>
<keyword evidence="3" id="KW-1185">Reference proteome</keyword>
<accession>A0A5J6V3W4</accession>
<evidence type="ECO:0000313" key="3">
    <source>
        <dbReference type="Proteomes" id="UP000326546"/>
    </source>
</evidence>
<proteinExistence type="predicted"/>
<dbReference type="PANTHER" id="PTHR36839">
    <property type="entry name" value="METALLO-BETA-LACTAMASE FAMILY PROTEIN (AFU_ORTHOLOGUE AFUA_5G12770)"/>
    <property type="match status" value="1"/>
</dbReference>
<dbReference type="RefSeq" id="WP_158060967.1">
    <property type="nucleotide sequence ID" value="NZ_CP044427.1"/>
</dbReference>
<dbReference type="OrthoDB" id="2373347at2"/>
<organism evidence="2 3">
    <name type="scientific">Ornithinimicrobium pratense</name>
    <dbReference type="NCBI Taxonomy" id="2593973"/>
    <lineage>
        <taxon>Bacteria</taxon>
        <taxon>Bacillati</taxon>
        <taxon>Actinomycetota</taxon>
        <taxon>Actinomycetes</taxon>
        <taxon>Micrococcales</taxon>
        <taxon>Ornithinimicrobiaceae</taxon>
        <taxon>Ornithinimicrobium</taxon>
    </lineage>
</organism>
<dbReference type="GO" id="GO:0016787">
    <property type="term" value="F:hydrolase activity"/>
    <property type="evidence" value="ECO:0007669"/>
    <property type="project" value="UniProtKB-KW"/>
</dbReference>
<evidence type="ECO:0000259" key="1">
    <source>
        <dbReference type="SMART" id="SM00849"/>
    </source>
</evidence>
<name>A0A5J6V3W4_9MICO</name>
<dbReference type="AlphaFoldDB" id="A0A5J6V3W4"/>
<evidence type="ECO:0000313" key="2">
    <source>
        <dbReference type="EMBL" id="QFG68579.1"/>
    </source>
</evidence>
<dbReference type="Gene3D" id="3.60.15.10">
    <property type="entry name" value="Ribonuclease Z/Hydroxyacylglutathione hydrolase-like"/>
    <property type="match status" value="1"/>
</dbReference>
<sequence length="275" mass="29822">MATNGWTLCATCGVENDTGEQDCMICADERQYVPASGQRWSTLVERSAQGCRIEVIEREPGCWALRASPKVDIGQSALLVCTQAGNLLWDVPGFLDAEAVDAVRDLGGVAAVMASHPHMYGCQLEWGRAFGAPVYVAETDREWVRRWGEPGEIVTWSEPFDVLPGIRALQPGGHFPGSAVALWEAGADGRGVLLSGDTCGAVPDQGWVTFMRSYPNAIPLSAAVVTRVAGTIAELDFDRLYDNFGRQVAADARAVVLRSAQRYAEWVRGDHDHLT</sequence>